<evidence type="ECO:0000313" key="2">
    <source>
        <dbReference type="EMBL" id="AEQ18239.1"/>
    </source>
</evidence>
<proteinExistence type="evidence at transcript level"/>
<feature type="compositionally biased region" description="Acidic residues" evidence="1">
    <location>
        <begin position="1"/>
        <end position="29"/>
    </location>
</feature>
<name>G5E1U1_9PIPI</name>
<feature type="compositionally biased region" description="Low complexity" evidence="1">
    <location>
        <begin position="56"/>
        <end position="75"/>
    </location>
</feature>
<feature type="compositionally biased region" description="Polar residues" evidence="1">
    <location>
        <begin position="43"/>
        <end position="55"/>
    </location>
</feature>
<feature type="non-terminal residue" evidence="2">
    <location>
        <position position="1"/>
    </location>
</feature>
<evidence type="ECO:0000256" key="1">
    <source>
        <dbReference type="SAM" id="MobiDB-lite"/>
    </source>
</evidence>
<organism evidence="2">
    <name type="scientific">Hymenochirus curtipes</name>
    <name type="common">western dwarf clawed frog</name>
    <dbReference type="NCBI Taxonomy" id="8362"/>
    <lineage>
        <taxon>Eukaryota</taxon>
        <taxon>Metazoa</taxon>
        <taxon>Chordata</taxon>
        <taxon>Craniata</taxon>
        <taxon>Vertebrata</taxon>
        <taxon>Euteleostomi</taxon>
        <taxon>Amphibia</taxon>
        <taxon>Batrachia</taxon>
        <taxon>Anura</taxon>
        <taxon>Pipoidea</taxon>
        <taxon>Pipidae</taxon>
        <taxon>Pipinae</taxon>
        <taxon>Hymenochirus</taxon>
    </lineage>
</organism>
<reference evidence="2" key="1">
    <citation type="submission" date="2011-09" db="EMBL/GenBank/DDBJ databases">
        <title>The odds of duplicate gene persistence after polyploidization.</title>
        <authorList>
            <person name="Chain F.J.J."/>
            <person name="Evans B.J."/>
            <person name="Dushoff J."/>
        </authorList>
    </citation>
    <scope>NUCLEOTIDE SEQUENCE</scope>
    <source>
        <tissue evidence="2">Liver</tissue>
    </source>
</reference>
<feature type="region of interest" description="Disordered" evidence="1">
    <location>
        <begin position="1"/>
        <end position="75"/>
    </location>
</feature>
<accession>G5E1U1</accession>
<protein>
    <submittedName>
        <fullName evidence="2">Putative suppressor of Ty 5 (Supt5h)</fullName>
    </submittedName>
</protein>
<sequence>MSDSEDSNFSEFIIEEADVDDEYEDEDQDVPSPQVSAPYHPQTPGTPAMYNTDQFSPYAPSPQGSYQPSPSPQSYGIVRMDVNEQLKILNLHFLGKLE</sequence>
<dbReference type="AlphaFoldDB" id="G5E1U1"/>
<dbReference type="EMBL" id="JP287355">
    <property type="protein sequence ID" value="AEQ18239.1"/>
    <property type="molecule type" value="mRNA"/>
</dbReference>
<feature type="non-terminal residue" evidence="2">
    <location>
        <position position="98"/>
    </location>
</feature>